<evidence type="ECO:0000313" key="2">
    <source>
        <dbReference type="Proteomes" id="UP000597459"/>
    </source>
</evidence>
<name>A0A967BAT2_9PROT</name>
<keyword evidence="2" id="KW-1185">Reference proteome</keyword>
<accession>A0A967BAT2</accession>
<protein>
    <submittedName>
        <fullName evidence="1">Uncharacterized protein</fullName>
    </submittedName>
</protein>
<dbReference type="EMBL" id="WOTH01000049">
    <property type="protein sequence ID" value="NHO55126.1"/>
    <property type="molecule type" value="Genomic_DNA"/>
</dbReference>
<proteinExistence type="predicted"/>
<dbReference type="Proteomes" id="UP000597459">
    <property type="component" value="Unassembled WGS sequence"/>
</dbReference>
<evidence type="ECO:0000313" key="1">
    <source>
        <dbReference type="EMBL" id="NHO55126.1"/>
    </source>
</evidence>
<sequence>MTDPMTATALEGVLTRVFEGTFSHFPPAVREAARDGYLVSVSVAPGDLVDNVRERLLDDVVRAINGPERPAVHESNQELRALFWNAVEKAVPGSCAEHVQPLAPAPPIDAQPWQLADDVEEYGQQAGWWIVVDGTHANELSDAMPTRALAQHIADGINAADPTVEWHRHWFVLR</sequence>
<dbReference type="AlphaFoldDB" id="A0A967BAT2"/>
<reference evidence="1" key="1">
    <citation type="submission" date="2019-11" db="EMBL/GenBank/DDBJ databases">
        <title>Description of new Acetobacter species.</title>
        <authorList>
            <person name="Cleenwerck I."/>
            <person name="Sombolestani A.S."/>
        </authorList>
    </citation>
    <scope>NUCLEOTIDE SEQUENCE</scope>
    <source>
        <strain evidence="1">LMG 1626</strain>
    </source>
</reference>
<gene>
    <name evidence="1" type="ORF">GOB87_14430</name>
</gene>
<dbReference type="RefSeq" id="WP_166318394.1">
    <property type="nucleotide sequence ID" value="NZ_WOTH01000049.1"/>
</dbReference>
<organism evidence="1 2">
    <name type="scientific">Acetobacter estunensis</name>
    <dbReference type="NCBI Taxonomy" id="104097"/>
    <lineage>
        <taxon>Bacteria</taxon>
        <taxon>Pseudomonadati</taxon>
        <taxon>Pseudomonadota</taxon>
        <taxon>Alphaproteobacteria</taxon>
        <taxon>Acetobacterales</taxon>
        <taxon>Acetobacteraceae</taxon>
        <taxon>Acetobacter</taxon>
    </lineage>
</organism>
<comment type="caution">
    <text evidence="1">The sequence shown here is derived from an EMBL/GenBank/DDBJ whole genome shotgun (WGS) entry which is preliminary data.</text>
</comment>